<feature type="domain" description="G-protein coupled receptors family 1 profile" evidence="10">
    <location>
        <begin position="158"/>
        <end position="692"/>
    </location>
</feature>
<evidence type="ECO:0000256" key="4">
    <source>
        <dbReference type="ARBA" id="ARBA00023040"/>
    </source>
</evidence>
<comment type="caution">
    <text evidence="11">The sequence shown here is derived from an EMBL/GenBank/DDBJ whole genome shotgun (WGS) entry which is preliminary data.</text>
</comment>
<gene>
    <name evidence="11" type="ORF">D915_001228</name>
</gene>
<proteinExistence type="inferred from homology"/>
<dbReference type="InterPro" id="IPR050125">
    <property type="entry name" value="GPCR_opsins"/>
</dbReference>
<keyword evidence="5 9" id="KW-0472">Membrane</keyword>
<keyword evidence="7 8" id="KW-0807">Transducer</keyword>
<dbReference type="EMBL" id="JXXN02000283">
    <property type="protein sequence ID" value="THD27920.1"/>
    <property type="molecule type" value="Genomic_DNA"/>
</dbReference>
<dbReference type="PROSITE" id="PS50262">
    <property type="entry name" value="G_PROTEIN_RECEP_F1_2"/>
    <property type="match status" value="1"/>
</dbReference>
<name>A0A4E0S3R2_FASHE</name>
<dbReference type="GO" id="GO:0004930">
    <property type="term" value="F:G protein-coupled receptor activity"/>
    <property type="evidence" value="ECO:0007669"/>
    <property type="project" value="UniProtKB-KW"/>
</dbReference>
<dbReference type="PANTHER" id="PTHR24240">
    <property type="entry name" value="OPSIN"/>
    <property type="match status" value="1"/>
</dbReference>
<sequence>MTDNVTVQDLLAAEEAARSLVIQRYQPTLIVVTLLLGFLSVFGFVGNALVIYTIGRRELPGLFGCLAKFCHIFCCFCCCCCCCCVPHSCNCCSRPPSDLATKRNQSTVSKTDSRYLNLLTKSIRHMNWFRARSWHTTRPTTCTDIRGETSVNSISVEQNRLKSSKVVRCPTTNRCNSMGQYNSNLLIFLLAFNDFIICTLDIPATISFIIWEQGTLDSVCRLHVLLKAFMLSVSILLLLLIAVDRWLIVCFVPGIRISRPTLFLCVTLCYISALGWAIPMALHHGVPSRFEFSAEDQLISLTPTSYNNLSNSVRTTILHGARVTRTDQVPPKYVASLHDDSVLKTLTNFGTCQVDDRFISRSSYRDYQMSVLIFFALVFTLICFIYGSIFTFVWWHQRLWRTKFSQSMIKDKCEIPRTVVRLSSIHEVESAVYPMGQPAGGVKSCNTLILHEPIFNCEGNERSVQEGGKFVSQLRRSSSENSNKILRQVGERTAIEMENEHRQIHPPLRVVHSIEPVQESDLLQQSVPVNSTRKRSAQKSCWTERKYKLRDSVRNRPIARRQVKSANRHLRTAVMFILVTVTFLVSYLPSLLISNGIIWQVEWETINGIETSTFSYYEEVPPVLSSTIRISDLTLLENCTQIGSMNRSSHLCASLSSARKPNLSTRWELTHHFRRLLFFLYFINTVTNPVIYFFLNLKFRGELRQLFHQNPSSQQVTE</sequence>
<feature type="transmembrane region" description="Helical" evidence="9">
    <location>
        <begin position="29"/>
        <end position="52"/>
    </location>
</feature>
<evidence type="ECO:0000259" key="10">
    <source>
        <dbReference type="PROSITE" id="PS50262"/>
    </source>
</evidence>
<dbReference type="Proteomes" id="UP000230066">
    <property type="component" value="Unassembled WGS sequence"/>
</dbReference>
<dbReference type="AlphaFoldDB" id="A0A4E0S3R2"/>
<organism evidence="11 12">
    <name type="scientific">Fasciola hepatica</name>
    <name type="common">Liver fluke</name>
    <dbReference type="NCBI Taxonomy" id="6192"/>
    <lineage>
        <taxon>Eukaryota</taxon>
        <taxon>Metazoa</taxon>
        <taxon>Spiralia</taxon>
        <taxon>Lophotrochozoa</taxon>
        <taxon>Platyhelminthes</taxon>
        <taxon>Trematoda</taxon>
        <taxon>Digenea</taxon>
        <taxon>Plagiorchiida</taxon>
        <taxon>Echinostomata</taxon>
        <taxon>Echinostomatoidea</taxon>
        <taxon>Fasciolidae</taxon>
        <taxon>Fasciola</taxon>
    </lineage>
</organism>
<comment type="similarity">
    <text evidence="8">Belongs to the G-protein coupled receptor 1 family.</text>
</comment>
<reference evidence="11" key="1">
    <citation type="submission" date="2019-03" db="EMBL/GenBank/DDBJ databases">
        <title>Improved annotation for the trematode Fasciola hepatica.</title>
        <authorList>
            <person name="Choi Y.-J."/>
            <person name="Martin J."/>
            <person name="Mitreva M."/>
        </authorList>
    </citation>
    <scope>NUCLEOTIDE SEQUENCE [LARGE SCALE GENOMIC DNA]</scope>
</reference>
<dbReference type="SUPFAM" id="SSF81321">
    <property type="entry name" value="Family A G protein-coupled receptor-like"/>
    <property type="match status" value="1"/>
</dbReference>
<dbReference type="InterPro" id="IPR017452">
    <property type="entry name" value="GPCR_Rhodpsn_7TM"/>
</dbReference>
<evidence type="ECO:0000313" key="12">
    <source>
        <dbReference type="Proteomes" id="UP000230066"/>
    </source>
</evidence>
<evidence type="ECO:0000256" key="9">
    <source>
        <dbReference type="SAM" id="Phobius"/>
    </source>
</evidence>
<dbReference type="PROSITE" id="PS00237">
    <property type="entry name" value="G_PROTEIN_RECEP_F1_1"/>
    <property type="match status" value="1"/>
</dbReference>
<evidence type="ECO:0000256" key="3">
    <source>
        <dbReference type="ARBA" id="ARBA00022989"/>
    </source>
</evidence>
<feature type="transmembrane region" description="Helical" evidence="9">
    <location>
        <begin position="570"/>
        <end position="593"/>
    </location>
</feature>
<keyword evidence="4 8" id="KW-0297">G-protein coupled receptor</keyword>
<dbReference type="GO" id="GO:0016020">
    <property type="term" value="C:membrane"/>
    <property type="evidence" value="ECO:0007669"/>
    <property type="project" value="UniProtKB-SubCell"/>
</dbReference>
<feature type="transmembrane region" description="Helical" evidence="9">
    <location>
        <begin position="371"/>
        <end position="395"/>
    </location>
</feature>
<keyword evidence="6 8" id="KW-0675">Receptor</keyword>
<evidence type="ECO:0000256" key="8">
    <source>
        <dbReference type="RuleBase" id="RU000688"/>
    </source>
</evidence>
<protein>
    <recommendedName>
        <fullName evidence="10">G-protein coupled receptors family 1 profile domain-containing protein</fullName>
    </recommendedName>
</protein>
<dbReference type="Gene3D" id="1.20.1070.10">
    <property type="entry name" value="Rhodopsin 7-helix transmembrane proteins"/>
    <property type="match status" value="2"/>
</dbReference>
<evidence type="ECO:0000256" key="5">
    <source>
        <dbReference type="ARBA" id="ARBA00023136"/>
    </source>
</evidence>
<keyword evidence="3 9" id="KW-1133">Transmembrane helix</keyword>
<dbReference type="InterPro" id="IPR000276">
    <property type="entry name" value="GPCR_Rhodpsn"/>
</dbReference>
<evidence type="ECO:0000256" key="6">
    <source>
        <dbReference type="ARBA" id="ARBA00023170"/>
    </source>
</evidence>
<keyword evidence="2 8" id="KW-0812">Transmembrane</keyword>
<feature type="transmembrane region" description="Helical" evidence="9">
    <location>
        <begin position="185"/>
        <end position="211"/>
    </location>
</feature>
<comment type="subcellular location">
    <subcellularLocation>
        <location evidence="1">Membrane</location>
        <topology evidence="1">Multi-pass membrane protein</topology>
    </subcellularLocation>
</comment>
<evidence type="ECO:0000313" key="11">
    <source>
        <dbReference type="EMBL" id="THD27920.1"/>
    </source>
</evidence>
<evidence type="ECO:0000256" key="2">
    <source>
        <dbReference type="ARBA" id="ARBA00022692"/>
    </source>
</evidence>
<feature type="transmembrane region" description="Helical" evidence="9">
    <location>
        <begin position="676"/>
        <end position="695"/>
    </location>
</feature>
<evidence type="ECO:0000256" key="7">
    <source>
        <dbReference type="ARBA" id="ARBA00023224"/>
    </source>
</evidence>
<keyword evidence="12" id="KW-1185">Reference proteome</keyword>
<accession>A0A4E0S3R2</accession>
<dbReference type="Pfam" id="PF00001">
    <property type="entry name" value="7tm_1"/>
    <property type="match status" value="1"/>
</dbReference>
<feature type="transmembrane region" description="Helical" evidence="9">
    <location>
        <begin position="231"/>
        <end position="255"/>
    </location>
</feature>
<evidence type="ECO:0000256" key="1">
    <source>
        <dbReference type="ARBA" id="ARBA00004141"/>
    </source>
</evidence>
<feature type="transmembrane region" description="Helical" evidence="9">
    <location>
        <begin position="262"/>
        <end position="282"/>
    </location>
</feature>
<dbReference type="PRINTS" id="PR00237">
    <property type="entry name" value="GPCRRHODOPSN"/>
</dbReference>